<organism evidence="2 3">
    <name type="scientific">Protopolystoma xenopodis</name>
    <dbReference type="NCBI Taxonomy" id="117903"/>
    <lineage>
        <taxon>Eukaryota</taxon>
        <taxon>Metazoa</taxon>
        <taxon>Spiralia</taxon>
        <taxon>Lophotrochozoa</taxon>
        <taxon>Platyhelminthes</taxon>
        <taxon>Monogenea</taxon>
        <taxon>Polyopisthocotylea</taxon>
        <taxon>Polystomatidea</taxon>
        <taxon>Polystomatidae</taxon>
        <taxon>Protopolystoma</taxon>
    </lineage>
</organism>
<name>A0A448X0E5_9PLAT</name>
<feature type="region of interest" description="Disordered" evidence="1">
    <location>
        <begin position="20"/>
        <end position="53"/>
    </location>
</feature>
<dbReference type="Proteomes" id="UP000784294">
    <property type="component" value="Unassembled WGS sequence"/>
</dbReference>
<reference evidence="2" key="1">
    <citation type="submission" date="2018-11" db="EMBL/GenBank/DDBJ databases">
        <authorList>
            <consortium name="Pathogen Informatics"/>
        </authorList>
    </citation>
    <scope>NUCLEOTIDE SEQUENCE</scope>
</reference>
<sequence length="120" mass="12904">MSYSRNRGGRWGMNFLAAGSSANDTNKNSSSKTQIVHGGKAAVPPPSSFALRNESQGYTDTSKLVYGSGTLMSGGIGTNAASASTGTRAFSNLGKRRIQEEDEYAFFTYQIFICCSFFKE</sequence>
<gene>
    <name evidence="2" type="ORF">PXEA_LOCUS18215</name>
</gene>
<keyword evidence="3" id="KW-1185">Reference proteome</keyword>
<feature type="compositionally biased region" description="Polar residues" evidence="1">
    <location>
        <begin position="20"/>
        <end position="34"/>
    </location>
</feature>
<dbReference type="OrthoDB" id="196131at2759"/>
<evidence type="ECO:0000256" key="1">
    <source>
        <dbReference type="SAM" id="MobiDB-lite"/>
    </source>
</evidence>
<comment type="caution">
    <text evidence="2">The sequence shown here is derived from an EMBL/GenBank/DDBJ whole genome shotgun (WGS) entry which is preliminary data.</text>
</comment>
<dbReference type="EMBL" id="CAAALY010069582">
    <property type="protein sequence ID" value="VEL24775.1"/>
    <property type="molecule type" value="Genomic_DNA"/>
</dbReference>
<dbReference type="AlphaFoldDB" id="A0A448X0E5"/>
<accession>A0A448X0E5</accession>
<evidence type="ECO:0000313" key="3">
    <source>
        <dbReference type="Proteomes" id="UP000784294"/>
    </source>
</evidence>
<proteinExistence type="predicted"/>
<evidence type="ECO:0000313" key="2">
    <source>
        <dbReference type="EMBL" id="VEL24775.1"/>
    </source>
</evidence>
<protein>
    <submittedName>
        <fullName evidence="2">Uncharacterized protein</fullName>
    </submittedName>
</protein>